<sequence>MNQKRLMTGVFLCVPLLLVIGFLVNKQYADWNTSAEGKQNEKLYPLLHTTKEVQASGKSIKSNATLAAIGDILLHDTVYNDAKDENGYNFTPMFSPIKDMLAAPDFLIANQESTPAGVELGVSSYPLFNSPKEIVKSLQDVGVDAVTTANNHSLDQGEKGLLSAIDYYEKISMPYVGAFKSQEDKERIRTFNVNGIKFALLSYTYGTNGIPVPKGKDYLVNLIDEQNMIEEVKKAKSMNIDLVVLSLHWGNEYQRFPTEEQERLANVLTENGVDIIFGHHPHVLQPIQTYKTSDGRDAVVIYSLGNFLSGQKDDFKDIGGMVTVQVEKRMNPGGSKITYPSIEFQPTFVSENHYNNYRIYPLEFAKKNGLIGYSEEEMVSHMVNGLPE</sequence>
<dbReference type="CDD" id="cd07381">
    <property type="entry name" value="MPP_CapA"/>
    <property type="match status" value="1"/>
</dbReference>
<dbReference type="PANTHER" id="PTHR33393">
    <property type="entry name" value="POLYGLUTAMINE SYNTHESIS ACCESSORY PROTEIN RV0574C-RELATED"/>
    <property type="match status" value="1"/>
</dbReference>
<dbReference type="InterPro" id="IPR029052">
    <property type="entry name" value="Metallo-depent_PP-like"/>
</dbReference>
<comment type="caution">
    <text evidence="3">The sequence shown here is derived from an EMBL/GenBank/DDBJ whole genome shotgun (WGS) entry which is preliminary data.</text>
</comment>
<reference evidence="3 4" key="1">
    <citation type="submission" date="2018-06" db="EMBL/GenBank/DDBJ databases">
        <title>Freshwater and sediment microbial communities from various areas in North America, analyzing microbe dynamics in response to fracking.</title>
        <authorList>
            <person name="Lamendella R."/>
        </authorList>
    </citation>
    <scope>NUCLEOTIDE SEQUENCE [LARGE SCALE GENOMIC DNA]</scope>
    <source>
        <strain evidence="3 4">97B</strain>
    </source>
</reference>
<evidence type="ECO:0000313" key="3">
    <source>
        <dbReference type="EMBL" id="RBP07988.1"/>
    </source>
</evidence>
<evidence type="ECO:0000259" key="2">
    <source>
        <dbReference type="SMART" id="SM00854"/>
    </source>
</evidence>
<name>A0A366EZZ7_9BACI</name>
<dbReference type="InterPro" id="IPR019079">
    <property type="entry name" value="Capsule_synth_CapA"/>
</dbReference>
<evidence type="ECO:0000256" key="1">
    <source>
        <dbReference type="ARBA" id="ARBA00005662"/>
    </source>
</evidence>
<dbReference type="Pfam" id="PF09587">
    <property type="entry name" value="PGA_cap"/>
    <property type="match status" value="1"/>
</dbReference>
<organism evidence="3 4">
    <name type="scientific">Rossellomorea aquimaris</name>
    <dbReference type="NCBI Taxonomy" id="189382"/>
    <lineage>
        <taxon>Bacteria</taxon>
        <taxon>Bacillati</taxon>
        <taxon>Bacillota</taxon>
        <taxon>Bacilli</taxon>
        <taxon>Bacillales</taxon>
        <taxon>Bacillaceae</taxon>
        <taxon>Rossellomorea</taxon>
    </lineage>
</organism>
<protein>
    <submittedName>
        <fullName evidence="3">Poly-gamma-glutamate synthesis protein (Capsule biosynthesis protein)</fullName>
    </submittedName>
</protein>
<gene>
    <name evidence="3" type="ORF">DET59_101357</name>
</gene>
<dbReference type="Gene3D" id="3.60.21.10">
    <property type="match status" value="1"/>
</dbReference>
<dbReference type="SMART" id="SM00854">
    <property type="entry name" value="PGA_cap"/>
    <property type="match status" value="1"/>
</dbReference>
<dbReference type="Proteomes" id="UP000252118">
    <property type="component" value="Unassembled WGS sequence"/>
</dbReference>
<dbReference type="EMBL" id="QNRJ01000001">
    <property type="protein sequence ID" value="RBP07988.1"/>
    <property type="molecule type" value="Genomic_DNA"/>
</dbReference>
<dbReference type="OrthoDB" id="9810906at2"/>
<accession>A0A366EZZ7</accession>
<dbReference type="InterPro" id="IPR052169">
    <property type="entry name" value="CW_Biosynth-Accessory"/>
</dbReference>
<dbReference type="AlphaFoldDB" id="A0A366EZZ7"/>
<evidence type="ECO:0000313" key="4">
    <source>
        <dbReference type="Proteomes" id="UP000252118"/>
    </source>
</evidence>
<feature type="domain" description="Capsule synthesis protein CapA" evidence="2">
    <location>
        <begin position="65"/>
        <end position="311"/>
    </location>
</feature>
<proteinExistence type="inferred from homology"/>
<comment type="similarity">
    <text evidence="1">Belongs to the CapA family.</text>
</comment>
<dbReference type="RefSeq" id="WP_113967865.1">
    <property type="nucleotide sequence ID" value="NZ_QNRJ01000001.1"/>
</dbReference>
<dbReference type="SUPFAM" id="SSF56300">
    <property type="entry name" value="Metallo-dependent phosphatases"/>
    <property type="match status" value="1"/>
</dbReference>
<dbReference type="PANTHER" id="PTHR33393:SF12">
    <property type="entry name" value="CAPSULE BIOSYNTHESIS PROTEIN CAPA"/>
    <property type="match status" value="1"/>
</dbReference>